<dbReference type="UniPathway" id="UPA00035">
    <property type="reaction ID" value="UER00042"/>
</dbReference>
<protein>
    <recommendedName>
        <fullName evidence="4 9">N-(5'-phosphoribosyl)anthranilate isomerase</fullName>
        <shortName evidence="9">PRAI</shortName>
        <ecNumber evidence="3 9">5.3.1.24</ecNumber>
    </recommendedName>
</protein>
<evidence type="ECO:0000256" key="9">
    <source>
        <dbReference type="HAMAP-Rule" id="MF_00135"/>
    </source>
</evidence>
<evidence type="ECO:0000259" key="10">
    <source>
        <dbReference type="Pfam" id="PF00697"/>
    </source>
</evidence>
<evidence type="ECO:0000256" key="5">
    <source>
        <dbReference type="ARBA" id="ARBA00022605"/>
    </source>
</evidence>
<dbReference type="GO" id="GO:0004640">
    <property type="term" value="F:phosphoribosylanthranilate isomerase activity"/>
    <property type="evidence" value="ECO:0007669"/>
    <property type="project" value="UniProtKB-UniRule"/>
</dbReference>
<keyword evidence="6 9" id="KW-0822">Tryptophan biosynthesis</keyword>
<name>A0A414I7A9_9FIRM</name>
<dbReference type="Proteomes" id="UP000284644">
    <property type="component" value="Unassembled WGS sequence"/>
</dbReference>
<gene>
    <name evidence="9" type="primary">trpF</name>
    <name evidence="11" type="ORF">DW767_10810</name>
    <name evidence="12" type="ORF">EAI82_04265</name>
</gene>
<accession>A0A414I7A9</accession>
<keyword evidence="5 9" id="KW-0028">Amino-acid biosynthesis</keyword>
<comment type="catalytic activity">
    <reaction evidence="1 9">
        <text>N-(5-phospho-beta-D-ribosyl)anthranilate = 1-(2-carboxyphenylamino)-1-deoxy-D-ribulose 5-phosphate</text>
        <dbReference type="Rhea" id="RHEA:21540"/>
        <dbReference type="ChEBI" id="CHEBI:18277"/>
        <dbReference type="ChEBI" id="CHEBI:58613"/>
        <dbReference type="EC" id="5.3.1.24"/>
    </reaction>
</comment>
<dbReference type="InterPro" id="IPR044643">
    <property type="entry name" value="TrpF_fam"/>
</dbReference>
<dbReference type="PANTHER" id="PTHR42894">
    <property type="entry name" value="N-(5'-PHOSPHORIBOSYL)ANTHRANILATE ISOMERASE"/>
    <property type="match status" value="1"/>
</dbReference>
<evidence type="ECO:0000256" key="4">
    <source>
        <dbReference type="ARBA" id="ARBA00022272"/>
    </source>
</evidence>
<proteinExistence type="inferred from homology"/>
<keyword evidence="7 9" id="KW-0057">Aromatic amino acid biosynthesis</keyword>
<organism evidence="11 13">
    <name type="scientific">Blautia obeum</name>
    <dbReference type="NCBI Taxonomy" id="40520"/>
    <lineage>
        <taxon>Bacteria</taxon>
        <taxon>Bacillati</taxon>
        <taxon>Bacillota</taxon>
        <taxon>Clostridia</taxon>
        <taxon>Lachnospirales</taxon>
        <taxon>Lachnospiraceae</taxon>
        <taxon>Blautia</taxon>
    </lineage>
</organism>
<dbReference type="AlphaFoldDB" id="A0A414I7A9"/>
<keyword evidence="8 9" id="KW-0413">Isomerase</keyword>
<dbReference type="RefSeq" id="WP_118012430.1">
    <property type="nucleotide sequence ID" value="NZ_JBCJBW010000005.1"/>
</dbReference>
<comment type="pathway">
    <text evidence="2 9">Amino-acid biosynthesis; L-tryptophan biosynthesis; L-tryptophan from chorismate: step 3/5.</text>
</comment>
<dbReference type="EC" id="5.3.1.24" evidence="3 9"/>
<dbReference type="Pfam" id="PF00697">
    <property type="entry name" value="PRAI"/>
    <property type="match status" value="1"/>
</dbReference>
<comment type="caution">
    <text evidence="11">The sequence shown here is derived from an EMBL/GenBank/DDBJ whole genome shotgun (WGS) entry which is preliminary data.</text>
</comment>
<sequence>MRIENRIKTKIKICGLRRREDILAVNESGPDYCGFIIEFPKSFRSVTAEKVRELVKELSSEIQPVGVFVNASMELVTGLLNDGTLAAAQLHGQEDETYIRELKQLSDKPIIKAFSVKTAEDIEKAVQSPADYILLDQGSGGTGKTFDWSLIPEIERPFFLAGGIGALNMKQAICEIRPYAVDLSSSVETEKWKDPKKIRQVVDIVRRI</sequence>
<dbReference type="CDD" id="cd00405">
    <property type="entry name" value="PRAI"/>
    <property type="match status" value="1"/>
</dbReference>
<dbReference type="EMBL" id="RCXQ01000003">
    <property type="protein sequence ID" value="RYT67752.1"/>
    <property type="molecule type" value="Genomic_DNA"/>
</dbReference>
<evidence type="ECO:0000256" key="3">
    <source>
        <dbReference type="ARBA" id="ARBA00012572"/>
    </source>
</evidence>
<evidence type="ECO:0000313" key="11">
    <source>
        <dbReference type="EMBL" id="RHE11864.1"/>
    </source>
</evidence>
<evidence type="ECO:0000313" key="14">
    <source>
        <dbReference type="Proteomes" id="UP000293506"/>
    </source>
</evidence>
<evidence type="ECO:0000256" key="6">
    <source>
        <dbReference type="ARBA" id="ARBA00022822"/>
    </source>
</evidence>
<reference evidence="12 14" key="2">
    <citation type="journal article" date="2019" name="Science, e1252229">
        <title>Invertible promoters mediate bacterial phase variation, antibiotic resistance, and host adaptation in the gut.</title>
        <authorList>
            <person name="Jiang X."/>
            <person name="Hall A.B."/>
            <person name="Arthur T.D."/>
            <person name="Plichta D.R."/>
            <person name="Covington C.T."/>
            <person name="Poyet M."/>
            <person name="Crothers J."/>
            <person name="Moses P.L."/>
            <person name="Tolonen A.C."/>
            <person name="Vlamakis H."/>
            <person name="Alm E.J."/>
            <person name="Xavier R.J."/>
        </authorList>
    </citation>
    <scope>NUCLEOTIDE SEQUENCE [LARGE SCALE GENOMIC DNA]</scope>
    <source>
        <strain evidence="14">af_0058</strain>
        <strain evidence="12">Af_0058</strain>
    </source>
</reference>
<evidence type="ECO:0000313" key="13">
    <source>
        <dbReference type="Proteomes" id="UP000284644"/>
    </source>
</evidence>
<dbReference type="SUPFAM" id="SSF51366">
    <property type="entry name" value="Ribulose-phoshate binding barrel"/>
    <property type="match status" value="1"/>
</dbReference>
<evidence type="ECO:0000256" key="1">
    <source>
        <dbReference type="ARBA" id="ARBA00001164"/>
    </source>
</evidence>
<dbReference type="InterPro" id="IPR011060">
    <property type="entry name" value="RibuloseP-bd_barrel"/>
</dbReference>
<evidence type="ECO:0000256" key="7">
    <source>
        <dbReference type="ARBA" id="ARBA00023141"/>
    </source>
</evidence>
<dbReference type="EMBL" id="QSJW01000006">
    <property type="protein sequence ID" value="RHE11864.1"/>
    <property type="molecule type" value="Genomic_DNA"/>
</dbReference>
<dbReference type="Proteomes" id="UP000293506">
    <property type="component" value="Unassembled WGS sequence"/>
</dbReference>
<evidence type="ECO:0000256" key="2">
    <source>
        <dbReference type="ARBA" id="ARBA00004664"/>
    </source>
</evidence>
<dbReference type="Gene3D" id="3.20.20.70">
    <property type="entry name" value="Aldolase class I"/>
    <property type="match status" value="1"/>
</dbReference>
<evidence type="ECO:0000313" key="12">
    <source>
        <dbReference type="EMBL" id="RYT67752.1"/>
    </source>
</evidence>
<dbReference type="InterPro" id="IPR001240">
    <property type="entry name" value="PRAI_dom"/>
</dbReference>
<dbReference type="PANTHER" id="PTHR42894:SF1">
    <property type="entry name" value="N-(5'-PHOSPHORIBOSYL)ANTHRANILATE ISOMERASE"/>
    <property type="match status" value="1"/>
</dbReference>
<evidence type="ECO:0000256" key="8">
    <source>
        <dbReference type="ARBA" id="ARBA00023235"/>
    </source>
</evidence>
<dbReference type="InterPro" id="IPR013785">
    <property type="entry name" value="Aldolase_TIM"/>
</dbReference>
<comment type="similarity">
    <text evidence="9">Belongs to the TrpF family.</text>
</comment>
<dbReference type="GO" id="GO:0000162">
    <property type="term" value="P:L-tryptophan biosynthetic process"/>
    <property type="evidence" value="ECO:0007669"/>
    <property type="project" value="UniProtKB-UniRule"/>
</dbReference>
<feature type="domain" description="N-(5'phosphoribosyl) anthranilate isomerase (PRAI)" evidence="10">
    <location>
        <begin position="11"/>
        <end position="203"/>
    </location>
</feature>
<dbReference type="HAMAP" id="MF_00135">
    <property type="entry name" value="PRAI"/>
    <property type="match status" value="1"/>
</dbReference>
<reference evidence="11 13" key="1">
    <citation type="submission" date="2018-08" db="EMBL/GenBank/DDBJ databases">
        <title>A genome reference for cultivated species of the human gut microbiota.</title>
        <authorList>
            <person name="Zou Y."/>
            <person name="Xue W."/>
            <person name="Luo G."/>
        </authorList>
    </citation>
    <scope>NUCLEOTIDE SEQUENCE [LARGE SCALE GENOMIC DNA]</scope>
    <source>
        <strain evidence="11 13">AM29-25AC</strain>
    </source>
</reference>